<protein>
    <submittedName>
        <fullName evidence="1">Uncharacterized protein</fullName>
    </submittedName>
</protein>
<reference evidence="1 2" key="1">
    <citation type="submission" date="2013-02" db="EMBL/GenBank/DDBJ databases">
        <title>Draft genome sequence of Amycolatopsis vancoresmycina strain DSM 44592T.</title>
        <authorList>
            <person name="Kumar S."/>
            <person name="Kaur N."/>
            <person name="Kaur C."/>
            <person name="Raghava G.P.S."/>
            <person name="Mayilraj S."/>
        </authorList>
    </citation>
    <scope>NUCLEOTIDE SEQUENCE [LARGE SCALE GENOMIC DNA]</scope>
    <source>
        <strain evidence="1 2">DSM 44592</strain>
    </source>
</reference>
<evidence type="ECO:0000313" key="1">
    <source>
        <dbReference type="EMBL" id="EOD64865.1"/>
    </source>
</evidence>
<sequence length="68" mass="6769">MAAGAETRASPSGYQIQCAPVRAGGGAAPAGGTAAAESARIAARVVVVARQSFEGSMQAPLRRDGRRA</sequence>
<evidence type="ECO:0000313" key="2">
    <source>
        <dbReference type="Proteomes" id="UP000014139"/>
    </source>
</evidence>
<comment type="caution">
    <text evidence="1">The sequence shown here is derived from an EMBL/GenBank/DDBJ whole genome shotgun (WGS) entry which is preliminary data.</text>
</comment>
<gene>
    <name evidence="1" type="ORF">H480_29651</name>
</gene>
<organism evidence="1 2">
    <name type="scientific">Amycolatopsis vancoresmycina DSM 44592</name>
    <dbReference type="NCBI Taxonomy" id="1292037"/>
    <lineage>
        <taxon>Bacteria</taxon>
        <taxon>Bacillati</taxon>
        <taxon>Actinomycetota</taxon>
        <taxon>Actinomycetes</taxon>
        <taxon>Pseudonocardiales</taxon>
        <taxon>Pseudonocardiaceae</taxon>
        <taxon>Amycolatopsis</taxon>
    </lineage>
</organism>
<proteinExistence type="predicted"/>
<keyword evidence="2" id="KW-1185">Reference proteome</keyword>
<dbReference type="EMBL" id="AOUO01000468">
    <property type="protein sequence ID" value="EOD64865.1"/>
    <property type="molecule type" value="Genomic_DNA"/>
</dbReference>
<name>R1HMT8_9PSEU</name>
<dbReference type="AlphaFoldDB" id="R1HMT8"/>
<accession>R1HMT8</accession>
<dbReference type="Proteomes" id="UP000014139">
    <property type="component" value="Unassembled WGS sequence"/>
</dbReference>